<feature type="domain" description="DNA helicase Pif1-like 2B" evidence="3">
    <location>
        <begin position="390"/>
        <end position="433"/>
    </location>
</feature>
<comment type="caution">
    <text evidence="4">The sequence shown here is derived from an EMBL/GenBank/DDBJ whole genome shotgun (WGS) entry which is preliminary data.</text>
</comment>
<sequence>MDGTKILKKCFLSNDQNFCNVPSGDNGSITLNLISVQDIFNKEILVVKRGSFGNVSCREYYSYKLQMRETKESWLLLAGRLLQQFVVDMYIKLETTSIDYHLQSMGKDIKIYDLPKIESIEIEKGPSKSREIANELAVEIPHEDLDATMKLNEEQQQAYKIILERVNSNKSGVFFINGPGGTRKTFLYRALLTNIRSKGMIALATTTSGVVAAIMPGGSTAHSRLTVRGKVIVFGGDFRQVLPVVPRGTRQEIVSASLVKSYLWRKMELLRLTMNMSARADKYFGDFLLRVGNEEQPTSDDDLIIILEQMVVKHRDEESCEEELIDAVFPSSKENWSLVEYMTKRAILATTNEYVDKLNQKMIQIFPKESKIFASFDEAVDDTNNYYQEEFLNTLLPNGLLPHRLELKVNCPIIFLRNLYPSNGLCNGTRMVCKRFSTNIIHAEKTVGQHSGKHVFLPRIPLSPAKNERYPFQFKRKQFPIRLCFATTINKAQGQRIPNVGVYLPEHVFSHGQLYVALSRGISMSITKVLVKSNKMKRKKGTYMKNIVYKEVLLP</sequence>
<feature type="domain" description="DNA helicase Pif1-like DEAD-box helicase" evidence="2">
    <location>
        <begin position="229"/>
        <end position="293"/>
    </location>
</feature>
<dbReference type="Pfam" id="PF05970">
    <property type="entry name" value="PIF1"/>
    <property type="match status" value="2"/>
</dbReference>
<protein>
    <recommendedName>
        <fullName evidence="1">ATP-dependent DNA helicase</fullName>
        <ecNumber evidence="1">5.6.2.3</ecNumber>
    </recommendedName>
</protein>
<dbReference type="Proteomes" id="UP000467840">
    <property type="component" value="Chromosome 2"/>
</dbReference>
<dbReference type="InterPro" id="IPR010285">
    <property type="entry name" value="DNA_helicase_pif1-like_DEAD"/>
</dbReference>
<dbReference type="AlphaFoldDB" id="A0A6A6KMX4"/>
<dbReference type="Pfam" id="PF21530">
    <property type="entry name" value="Pif1_2B_dom"/>
    <property type="match status" value="1"/>
</dbReference>
<keyword evidence="1" id="KW-0067">ATP-binding</keyword>
<dbReference type="GO" id="GO:0043139">
    <property type="term" value="F:5'-3' DNA helicase activity"/>
    <property type="evidence" value="ECO:0007669"/>
    <property type="project" value="UniProtKB-EC"/>
</dbReference>
<comment type="catalytic activity">
    <reaction evidence="1">
        <text>ATP + H2O = ADP + phosphate + H(+)</text>
        <dbReference type="Rhea" id="RHEA:13065"/>
        <dbReference type="ChEBI" id="CHEBI:15377"/>
        <dbReference type="ChEBI" id="CHEBI:15378"/>
        <dbReference type="ChEBI" id="CHEBI:30616"/>
        <dbReference type="ChEBI" id="CHEBI:43474"/>
        <dbReference type="ChEBI" id="CHEBI:456216"/>
        <dbReference type="EC" id="5.6.2.3"/>
    </reaction>
</comment>
<dbReference type="EMBL" id="JAAGAX010000015">
    <property type="protein sequence ID" value="KAF2290312.1"/>
    <property type="molecule type" value="Genomic_DNA"/>
</dbReference>
<evidence type="ECO:0000259" key="3">
    <source>
        <dbReference type="Pfam" id="PF21530"/>
    </source>
</evidence>
<evidence type="ECO:0000313" key="5">
    <source>
        <dbReference type="Proteomes" id="UP000467840"/>
    </source>
</evidence>
<keyword evidence="1" id="KW-0347">Helicase</keyword>
<dbReference type="GO" id="GO:0006281">
    <property type="term" value="P:DNA repair"/>
    <property type="evidence" value="ECO:0007669"/>
    <property type="project" value="UniProtKB-KW"/>
</dbReference>
<dbReference type="PANTHER" id="PTHR10492">
    <property type="match status" value="1"/>
</dbReference>
<dbReference type="EC" id="5.6.2.3" evidence="1"/>
<evidence type="ECO:0000256" key="1">
    <source>
        <dbReference type="RuleBase" id="RU363044"/>
    </source>
</evidence>
<dbReference type="SUPFAM" id="SSF52540">
    <property type="entry name" value="P-loop containing nucleoside triphosphate hydrolases"/>
    <property type="match status" value="2"/>
</dbReference>
<evidence type="ECO:0000259" key="2">
    <source>
        <dbReference type="Pfam" id="PF05970"/>
    </source>
</evidence>
<dbReference type="PANTHER" id="PTHR10492:SF94">
    <property type="entry name" value="ATP-DEPENDENT DNA HELICASE"/>
    <property type="match status" value="1"/>
</dbReference>
<keyword evidence="1" id="KW-0227">DNA damage</keyword>
<keyword evidence="5" id="KW-1185">Reference proteome</keyword>
<dbReference type="GO" id="GO:0006310">
    <property type="term" value="P:DNA recombination"/>
    <property type="evidence" value="ECO:0007669"/>
    <property type="project" value="UniProtKB-KW"/>
</dbReference>
<dbReference type="GO" id="GO:0000723">
    <property type="term" value="P:telomere maintenance"/>
    <property type="evidence" value="ECO:0007669"/>
    <property type="project" value="InterPro"/>
</dbReference>
<keyword evidence="1" id="KW-0547">Nucleotide-binding</keyword>
<gene>
    <name evidence="4" type="ORF">GH714_010361</name>
</gene>
<keyword evidence="1" id="KW-0233">DNA recombination</keyword>
<name>A0A6A6KMX4_HEVBR</name>
<evidence type="ECO:0000313" key="4">
    <source>
        <dbReference type="EMBL" id="KAF2290312.1"/>
    </source>
</evidence>
<dbReference type="GO" id="GO:0005524">
    <property type="term" value="F:ATP binding"/>
    <property type="evidence" value="ECO:0007669"/>
    <property type="project" value="UniProtKB-KW"/>
</dbReference>
<accession>A0A6A6KMX4</accession>
<dbReference type="InterPro" id="IPR049163">
    <property type="entry name" value="Pif1-like_2B_dom"/>
</dbReference>
<dbReference type="CDD" id="cd18809">
    <property type="entry name" value="SF1_C_RecD"/>
    <property type="match status" value="1"/>
</dbReference>
<dbReference type="InterPro" id="IPR027417">
    <property type="entry name" value="P-loop_NTPase"/>
</dbReference>
<organism evidence="4 5">
    <name type="scientific">Hevea brasiliensis</name>
    <name type="common">Para rubber tree</name>
    <name type="synonym">Siphonia brasiliensis</name>
    <dbReference type="NCBI Taxonomy" id="3981"/>
    <lineage>
        <taxon>Eukaryota</taxon>
        <taxon>Viridiplantae</taxon>
        <taxon>Streptophyta</taxon>
        <taxon>Embryophyta</taxon>
        <taxon>Tracheophyta</taxon>
        <taxon>Spermatophyta</taxon>
        <taxon>Magnoliopsida</taxon>
        <taxon>eudicotyledons</taxon>
        <taxon>Gunneridae</taxon>
        <taxon>Pentapetalae</taxon>
        <taxon>rosids</taxon>
        <taxon>fabids</taxon>
        <taxon>Malpighiales</taxon>
        <taxon>Euphorbiaceae</taxon>
        <taxon>Crotonoideae</taxon>
        <taxon>Micrandreae</taxon>
        <taxon>Hevea</taxon>
    </lineage>
</organism>
<comment type="cofactor">
    <cofactor evidence="1">
        <name>Mg(2+)</name>
        <dbReference type="ChEBI" id="CHEBI:18420"/>
    </cofactor>
</comment>
<reference evidence="4 5" key="1">
    <citation type="journal article" date="2020" name="Mol. Plant">
        <title>The Chromosome-Based Rubber Tree Genome Provides New Insights into Spurge Genome Evolution and Rubber Biosynthesis.</title>
        <authorList>
            <person name="Liu J."/>
            <person name="Shi C."/>
            <person name="Shi C.C."/>
            <person name="Li W."/>
            <person name="Zhang Q.J."/>
            <person name="Zhang Y."/>
            <person name="Li K."/>
            <person name="Lu H.F."/>
            <person name="Shi C."/>
            <person name="Zhu S.T."/>
            <person name="Xiao Z.Y."/>
            <person name="Nan H."/>
            <person name="Yue Y."/>
            <person name="Zhu X.G."/>
            <person name="Wu Y."/>
            <person name="Hong X.N."/>
            <person name="Fan G.Y."/>
            <person name="Tong Y."/>
            <person name="Zhang D."/>
            <person name="Mao C.L."/>
            <person name="Liu Y.L."/>
            <person name="Hao S.J."/>
            <person name="Liu W.Q."/>
            <person name="Lv M.Q."/>
            <person name="Zhang H.B."/>
            <person name="Liu Y."/>
            <person name="Hu-Tang G.R."/>
            <person name="Wang J.P."/>
            <person name="Wang J.H."/>
            <person name="Sun Y.H."/>
            <person name="Ni S.B."/>
            <person name="Chen W.B."/>
            <person name="Zhang X.C."/>
            <person name="Jiao Y.N."/>
            <person name="Eichler E.E."/>
            <person name="Li G.H."/>
            <person name="Liu X."/>
            <person name="Gao L.Z."/>
        </authorList>
    </citation>
    <scope>NUCLEOTIDE SEQUENCE [LARGE SCALE GENOMIC DNA]</scope>
    <source>
        <strain evidence="5">cv. GT1</strain>
        <tissue evidence="4">Leaf</tissue>
    </source>
</reference>
<feature type="domain" description="DNA helicase Pif1-like DEAD-box helicase" evidence="2">
    <location>
        <begin position="150"/>
        <end position="226"/>
    </location>
</feature>
<keyword evidence="1" id="KW-0378">Hydrolase</keyword>
<dbReference type="Gene3D" id="3.40.50.300">
    <property type="entry name" value="P-loop containing nucleotide triphosphate hydrolases"/>
    <property type="match status" value="1"/>
</dbReference>
<keyword evidence="1" id="KW-0234">DNA repair</keyword>
<proteinExistence type="inferred from homology"/>
<dbReference type="FunFam" id="3.40.50.300:FF:002884">
    <property type="entry name" value="ATP-dependent DNA helicase"/>
    <property type="match status" value="1"/>
</dbReference>
<comment type="similarity">
    <text evidence="1">Belongs to the helicase family.</text>
</comment>
<dbReference type="GO" id="GO:0016787">
    <property type="term" value="F:hydrolase activity"/>
    <property type="evidence" value="ECO:0007669"/>
    <property type="project" value="UniProtKB-KW"/>
</dbReference>